<proteinExistence type="predicted"/>
<accession>A0A9X9LLM7</accession>
<gene>
    <name evidence="1" type="ORF">BN2614_LOCUS1</name>
</gene>
<comment type="caution">
    <text evidence="1">The sequence shown here is derived from an EMBL/GenBank/DDBJ whole genome shotgun (WGS) entry which is preliminary data.</text>
</comment>
<reference evidence="1 2" key="1">
    <citation type="submission" date="2018-10" db="EMBL/GenBank/DDBJ databases">
        <authorList>
            <person name="Ekblom R."/>
            <person name="Jareborg N."/>
        </authorList>
    </citation>
    <scope>NUCLEOTIDE SEQUENCE [LARGE SCALE GENOMIC DNA]</scope>
    <source>
        <tissue evidence="1">Muscle</tissue>
    </source>
</reference>
<sequence>MSKKIGMVAFRSSASGISVISNIGPTMPGMKQILFWPVREEEHRHIKQFS</sequence>
<dbReference type="EMBL" id="CYRY02007277">
    <property type="protein sequence ID" value="VCW76386.1"/>
    <property type="molecule type" value="Genomic_DNA"/>
</dbReference>
<dbReference type="AlphaFoldDB" id="A0A9X9LLM7"/>
<keyword evidence="2" id="KW-1185">Reference proteome</keyword>
<protein>
    <submittedName>
        <fullName evidence="1">Uncharacterized protein</fullName>
    </submittedName>
</protein>
<organism evidence="1 2">
    <name type="scientific">Gulo gulo</name>
    <name type="common">Wolverine</name>
    <name type="synonym">Gluton</name>
    <dbReference type="NCBI Taxonomy" id="48420"/>
    <lineage>
        <taxon>Eukaryota</taxon>
        <taxon>Metazoa</taxon>
        <taxon>Chordata</taxon>
        <taxon>Craniata</taxon>
        <taxon>Vertebrata</taxon>
        <taxon>Euteleostomi</taxon>
        <taxon>Mammalia</taxon>
        <taxon>Eutheria</taxon>
        <taxon>Laurasiatheria</taxon>
        <taxon>Carnivora</taxon>
        <taxon>Caniformia</taxon>
        <taxon>Musteloidea</taxon>
        <taxon>Mustelidae</taxon>
        <taxon>Guloninae</taxon>
        <taxon>Gulo</taxon>
    </lineage>
</organism>
<evidence type="ECO:0000313" key="1">
    <source>
        <dbReference type="EMBL" id="VCW76386.1"/>
    </source>
</evidence>
<name>A0A9X9LLM7_GULGU</name>
<dbReference type="Proteomes" id="UP000269945">
    <property type="component" value="Unassembled WGS sequence"/>
</dbReference>
<evidence type="ECO:0000313" key="2">
    <source>
        <dbReference type="Proteomes" id="UP000269945"/>
    </source>
</evidence>